<evidence type="ECO:0000313" key="2">
    <source>
        <dbReference type="Proteomes" id="UP000807306"/>
    </source>
</evidence>
<keyword evidence="2" id="KW-1185">Reference proteome</keyword>
<organism evidence="1 2">
    <name type="scientific">Crepidotus variabilis</name>
    <dbReference type="NCBI Taxonomy" id="179855"/>
    <lineage>
        <taxon>Eukaryota</taxon>
        <taxon>Fungi</taxon>
        <taxon>Dikarya</taxon>
        <taxon>Basidiomycota</taxon>
        <taxon>Agaricomycotina</taxon>
        <taxon>Agaricomycetes</taxon>
        <taxon>Agaricomycetidae</taxon>
        <taxon>Agaricales</taxon>
        <taxon>Agaricineae</taxon>
        <taxon>Crepidotaceae</taxon>
        <taxon>Crepidotus</taxon>
    </lineage>
</organism>
<dbReference type="EMBL" id="MU157916">
    <property type="protein sequence ID" value="KAF9523475.1"/>
    <property type="molecule type" value="Genomic_DNA"/>
</dbReference>
<proteinExistence type="predicted"/>
<accession>A0A9P6JK29</accession>
<comment type="caution">
    <text evidence="1">The sequence shown here is derived from an EMBL/GenBank/DDBJ whole genome shotgun (WGS) entry which is preliminary data.</text>
</comment>
<reference evidence="1" key="1">
    <citation type="submission" date="2020-11" db="EMBL/GenBank/DDBJ databases">
        <authorList>
            <consortium name="DOE Joint Genome Institute"/>
            <person name="Ahrendt S."/>
            <person name="Riley R."/>
            <person name="Andreopoulos W."/>
            <person name="Labutti K."/>
            <person name="Pangilinan J."/>
            <person name="Ruiz-Duenas F.J."/>
            <person name="Barrasa J.M."/>
            <person name="Sanchez-Garcia M."/>
            <person name="Camarero S."/>
            <person name="Miyauchi S."/>
            <person name="Serrano A."/>
            <person name="Linde D."/>
            <person name="Babiker R."/>
            <person name="Drula E."/>
            <person name="Ayuso-Fernandez I."/>
            <person name="Pacheco R."/>
            <person name="Padilla G."/>
            <person name="Ferreira P."/>
            <person name="Barriuso J."/>
            <person name="Kellner H."/>
            <person name="Castanera R."/>
            <person name="Alfaro M."/>
            <person name="Ramirez L."/>
            <person name="Pisabarro A.G."/>
            <person name="Kuo A."/>
            <person name="Tritt A."/>
            <person name="Lipzen A."/>
            <person name="He G."/>
            <person name="Yan M."/>
            <person name="Ng V."/>
            <person name="Cullen D."/>
            <person name="Martin F."/>
            <person name="Rosso M.-N."/>
            <person name="Henrissat B."/>
            <person name="Hibbett D."/>
            <person name="Martinez A.T."/>
            <person name="Grigoriev I.V."/>
        </authorList>
    </citation>
    <scope>NUCLEOTIDE SEQUENCE</scope>
    <source>
        <strain evidence="1">CBS 506.95</strain>
    </source>
</reference>
<evidence type="ECO:0000313" key="1">
    <source>
        <dbReference type="EMBL" id="KAF9523475.1"/>
    </source>
</evidence>
<gene>
    <name evidence="1" type="ORF">CPB83DRAFT_687988</name>
</gene>
<sequence length="235" mass="27119">MWDITMLDRTISSWHKNLFTMTLEHVPCHYLSSCELSMDPQKFYHRMYHARTLVLRFWPFHPHGAINHFDPPTLRYRAVHHVSSPDKPAGMDTALELLSQPEVHNFVEELDFSPSTYLPTPQLLAKTIGRLPQLRIVILRIEVSSLISFFSSLTFGTSPDLDTLPFRRLKDVNVLVRISSDAEAEKEILRSMVERRRLGSPVRRLRLPPLHSAGYVRDLVALQQVLESVTIKSAR</sequence>
<dbReference type="Proteomes" id="UP000807306">
    <property type="component" value="Unassembled WGS sequence"/>
</dbReference>
<name>A0A9P6JK29_9AGAR</name>
<dbReference type="AlphaFoldDB" id="A0A9P6JK29"/>
<protein>
    <submittedName>
        <fullName evidence="1">Uncharacterized protein</fullName>
    </submittedName>
</protein>